<dbReference type="SUPFAM" id="SSF52540">
    <property type="entry name" value="P-loop containing nucleoside triphosphate hydrolases"/>
    <property type="match status" value="1"/>
</dbReference>
<gene>
    <name evidence="1" type="ORF">Aru02nite_40140</name>
</gene>
<comment type="caution">
    <text evidence="1">The sequence shown here is derived from an EMBL/GenBank/DDBJ whole genome shotgun (WGS) entry which is preliminary data.</text>
</comment>
<keyword evidence="2" id="KW-1185">Reference proteome</keyword>
<dbReference type="PANTHER" id="PTHR36978:SF4">
    <property type="entry name" value="P-LOOP CONTAINING NUCLEOSIDE TRIPHOSPHATE HYDROLASE PROTEIN"/>
    <property type="match status" value="1"/>
</dbReference>
<dbReference type="PANTHER" id="PTHR36978">
    <property type="entry name" value="P-LOOP CONTAINING NUCLEOTIDE TRIPHOSPHATE HYDROLASE"/>
    <property type="match status" value="1"/>
</dbReference>
<sequence>MKVIGAGFGRTGTASLKAALDRLGVGPCFHMSEVFEHPDRVPYFRAAARGEAVDWDAAFAGYESTVDWPGAAFWRELAARYPEAKVLLSVRDPARWHASMRDTILPAADAAPERARQLPELVAPMQMLQDVVWQGTFDGRGGDEAYATRVFTEHNAAVRREIPADRLLEYEVGQGWGPLCAFLGVDVPDEDFPHLNDGASFRQRIADRLASS</sequence>
<dbReference type="RefSeq" id="WP_203659843.1">
    <property type="nucleotide sequence ID" value="NZ_BAAAZM010000007.1"/>
</dbReference>
<name>A0A8J3J232_9ACTN</name>
<organism evidence="1 2">
    <name type="scientific">Actinocatenispora rupis</name>
    <dbReference type="NCBI Taxonomy" id="519421"/>
    <lineage>
        <taxon>Bacteria</taxon>
        <taxon>Bacillati</taxon>
        <taxon>Actinomycetota</taxon>
        <taxon>Actinomycetes</taxon>
        <taxon>Micromonosporales</taxon>
        <taxon>Micromonosporaceae</taxon>
        <taxon>Actinocatenispora</taxon>
    </lineage>
</organism>
<dbReference type="Proteomes" id="UP000612808">
    <property type="component" value="Unassembled WGS sequence"/>
</dbReference>
<dbReference type="AlphaFoldDB" id="A0A8J3J232"/>
<dbReference type="Pfam" id="PF17784">
    <property type="entry name" value="Sulfotransfer_4"/>
    <property type="match status" value="1"/>
</dbReference>
<evidence type="ECO:0000313" key="2">
    <source>
        <dbReference type="Proteomes" id="UP000612808"/>
    </source>
</evidence>
<protein>
    <submittedName>
        <fullName evidence="1">Sulfotransferase family protein</fullName>
    </submittedName>
</protein>
<reference evidence="1" key="1">
    <citation type="submission" date="2021-01" db="EMBL/GenBank/DDBJ databases">
        <title>Whole genome shotgun sequence of Actinocatenispora rupis NBRC 107355.</title>
        <authorList>
            <person name="Komaki H."/>
            <person name="Tamura T."/>
        </authorList>
    </citation>
    <scope>NUCLEOTIDE SEQUENCE</scope>
    <source>
        <strain evidence="1">NBRC 107355</strain>
    </source>
</reference>
<dbReference type="InterPro" id="IPR027417">
    <property type="entry name" value="P-loop_NTPase"/>
</dbReference>
<evidence type="ECO:0000313" key="1">
    <source>
        <dbReference type="EMBL" id="GID13125.1"/>
    </source>
</evidence>
<accession>A0A8J3J232</accession>
<proteinExistence type="predicted"/>
<dbReference type="Gene3D" id="3.40.50.300">
    <property type="entry name" value="P-loop containing nucleotide triphosphate hydrolases"/>
    <property type="match status" value="1"/>
</dbReference>
<dbReference type="InterPro" id="IPR040632">
    <property type="entry name" value="Sulfotransfer_4"/>
</dbReference>
<dbReference type="EMBL" id="BOMB01000023">
    <property type="protein sequence ID" value="GID13125.1"/>
    <property type="molecule type" value="Genomic_DNA"/>
</dbReference>